<evidence type="ECO:0000313" key="3">
    <source>
        <dbReference type="EMBL" id="PRP95699.1"/>
    </source>
</evidence>
<reference evidence="3 4" key="1">
    <citation type="submission" date="2018-03" db="EMBL/GenBank/DDBJ databases">
        <title>Draft Genome Sequences of the Obligatory Marine Myxobacteria Enhygromyxa salina SWB007.</title>
        <authorList>
            <person name="Poehlein A."/>
            <person name="Moghaddam J.A."/>
            <person name="Harms H."/>
            <person name="Alanjari M."/>
            <person name="Koenig G.M."/>
            <person name="Daniel R."/>
            <person name="Schaeberle T.F."/>
        </authorList>
    </citation>
    <scope>NUCLEOTIDE SEQUENCE [LARGE SCALE GENOMIC DNA]</scope>
    <source>
        <strain evidence="3 4">SWB007</strain>
    </source>
</reference>
<keyword evidence="2" id="KW-1133">Transmembrane helix</keyword>
<evidence type="ECO:0000256" key="2">
    <source>
        <dbReference type="SAM" id="Phobius"/>
    </source>
</evidence>
<gene>
    <name evidence="3" type="ORF">ENSA7_73330</name>
</gene>
<proteinExistence type="predicted"/>
<feature type="region of interest" description="Disordered" evidence="1">
    <location>
        <begin position="1"/>
        <end position="156"/>
    </location>
</feature>
<dbReference type="OrthoDB" id="5522879at2"/>
<feature type="compositionally biased region" description="Low complexity" evidence="1">
    <location>
        <begin position="55"/>
        <end position="65"/>
    </location>
</feature>
<accession>A0A2S9XS63</accession>
<keyword evidence="2" id="KW-0472">Membrane</keyword>
<name>A0A2S9XS63_9BACT</name>
<dbReference type="RefSeq" id="WP_106094125.1">
    <property type="nucleotide sequence ID" value="NZ_PVNL01000136.1"/>
</dbReference>
<organism evidence="3 4">
    <name type="scientific">Enhygromyxa salina</name>
    <dbReference type="NCBI Taxonomy" id="215803"/>
    <lineage>
        <taxon>Bacteria</taxon>
        <taxon>Pseudomonadati</taxon>
        <taxon>Myxococcota</taxon>
        <taxon>Polyangia</taxon>
        <taxon>Nannocystales</taxon>
        <taxon>Nannocystaceae</taxon>
        <taxon>Enhygromyxa</taxon>
    </lineage>
</organism>
<dbReference type="EMBL" id="PVNL01000136">
    <property type="protein sequence ID" value="PRP95699.1"/>
    <property type="molecule type" value="Genomic_DNA"/>
</dbReference>
<evidence type="ECO:0000256" key="1">
    <source>
        <dbReference type="SAM" id="MobiDB-lite"/>
    </source>
</evidence>
<evidence type="ECO:0000313" key="4">
    <source>
        <dbReference type="Proteomes" id="UP000238823"/>
    </source>
</evidence>
<feature type="transmembrane region" description="Helical" evidence="2">
    <location>
        <begin position="241"/>
        <end position="259"/>
    </location>
</feature>
<protein>
    <submittedName>
        <fullName evidence="3">Uncharacterized protein</fullName>
    </submittedName>
</protein>
<feature type="transmembrane region" description="Helical" evidence="2">
    <location>
        <begin position="167"/>
        <end position="186"/>
    </location>
</feature>
<dbReference type="AlphaFoldDB" id="A0A2S9XS63"/>
<feature type="compositionally biased region" description="Low complexity" evidence="1">
    <location>
        <begin position="127"/>
        <end position="143"/>
    </location>
</feature>
<sequence>MSGDRPGSNKALPPLLEGFGKDDGQRAAAAAAYGKQFQSVELDQFDDAEPPPKPAADSSASRPRPNYNTDDEISAPAEDEGDRPNLEPVSDNAHPPQNRRMPTQPPSSLTLELSDEDLPTKAHRVVPRSAANSESSEPSAAAQPRPPKLAPRHSPAPLRRGLFSGDLVTNLLAAVAVALLIMILPAKKIARNYETSQVEPLLTELDGAIEHPLGVEAGVVEAPEKIAARIHAGRDKVRTRYLLIWLLAGLPLGLGLGFVPRPGD</sequence>
<feature type="compositionally biased region" description="Acidic residues" evidence="1">
    <location>
        <begin position="69"/>
        <end position="81"/>
    </location>
</feature>
<keyword evidence="2" id="KW-0812">Transmembrane</keyword>
<comment type="caution">
    <text evidence="3">The sequence shown here is derived from an EMBL/GenBank/DDBJ whole genome shotgun (WGS) entry which is preliminary data.</text>
</comment>
<dbReference type="Proteomes" id="UP000238823">
    <property type="component" value="Unassembled WGS sequence"/>
</dbReference>